<gene>
    <name evidence="2" type="ORF">METZ01_LOCUS454205</name>
</gene>
<name>A0A383A105_9ZZZZ</name>
<dbReference type="EMBL" id="UINC01188235">
    <property type="protein sequence ID" value="SVE01351.1"/>
    <property type="molecule type" value="Genomic_DNA"/>
</dbReference>
<dbReference type="AlphaFoldDB" id="A0A383A105"/>
<feature type="non-terminal residue" evidence="2">
    <location>
        <position position="83"/>
    </location>
</feature>
<proteinExistence type="predicted"/>
<dbReference type="Pfam" id="PF00753">
    <property type="entry name" value="Lactamase_B"/>
    <property type="match status" value="1"/>
</dbReference>
<dbReference type="InterPro" id="IPR001279">
    <property type="entry name" value="Metallo-B-lactamas"/>
</dbReference>
<evidence type="ECO:0000259" key="1">
    <source>
        <dbReference type="Pfam" id="PF00753"/>
    </source>
</evidence>
<dbReference type="SUPFAM" id="SSF56281">
    <property type="entry name" value="Metallo-hydrolase/oxidoreductase"/>
    <property type="match status" value="1"/>
</dbReference>
<protein>
    <recommendedName>
        <fullName evidence="1">Metallo-beta-lactamase domain-containing protein</fullName>
    </recommendedName>
</protein>
<organism evidence="2">
    <name type="scientific">marine metagenome</name>
    <dbReference type="NCBI Taxonomy" id="408172"/>
    <lineage>
        <taxon>unclassified sequences</taxon>
        <taxon>metagenomes</taxon>
        <taxon>ecological metagenomes</taxon>
    </lineage>
</organism>
<dbReference type="InterPro" id="IPR036866">
    <property type="entry name" value="RibonucZ/Hydroxyglut_hydro"/>
</dbReference>
<reference evidence="2" key="1">
    <citation type="submission" date="2018-05" db="EMBL/GenBank/DDBJ databases">
        <authorList>
            <person name="Lanie J.A."/>
            <person name="Ng W.-L."/>
            <person name="Kazmierczak K.M."/>
            <person name="Andrzejewski T.M."/>
            <person name="Davidsen T.M."/>
            <person name="Wayne K.J."/>
            <person name="Tettelin H."/>
            <person name="Glass J.I."/>
            <person name="Rusch D."/>
            <person name="Podicherti R."/>
            <person name="Tsui H.-C.T."/>
            <person name="Winkler M.E."/>
        </authorList>
    </citation>
    <scope>NUCLEOTIDE SEQUENCE</scope>
</reference>
<evidence type="ECO:0000313" key="2">
    <source>
        <dbReference type="EMBL" id="SVE01351.1"/>
    </source>
</evidence>
<accession>A0A383A105</accession>
<dbReference type="Gene3D" id="3.60.15.10">
    <property type="entry name" value="Ribonuclease Z/Hydroxyacylglutathione hydrolase-like"/>
    <property type="match status" value="1"/>
</dbReference>
<feature type="domain" description="Metallo-beta-lactamase" evidence="1">
    <location>
        <begin position="27"/>
        <end position="80"/>
    </location>
</feature>
<sequence length="83" mass="8931">MASGLRVKFWGVRGSIPSGNPETAGVGGNTTCVEIRCGDELIIIDTGTGVRSLGTALMKEMPIKATILFSHVHWDHIQGFPFF</sequence>